<keyword evidence="1" id="KW-1133">Transmembrane helix</keyword>
<evidence type="ECO:0008006" key="4">
    <source>
        <dbReference type="Google" id="ProtNLM"/>
    </source>
</evidence>
<dbReference type="Proteomes" id="UP000295636">
    <property type="component" value="Unassembled WGS sequence"/>
</dbReference>
<keyword evidence="3" id="KW-1185">Reference proteome</keyword>
<keyword evidence="1" id="KW-0812">Transmembrane</keyword>
<keyword evidence="1" id="KW-0472">Membrane</keyword>
<dbReference type="EMBL" id="SMRT01000002">
    <property type="protein sequence ID" value="TDF99369.1"/>
    <property type="molecule type" value="Genomic_DNA"/>
</dbReference>
<organism evidence="2 3">
    <name type="scientific">Paenibacillus piri</name>
    <dbReference type="NCBI Taxonomy" id="2547395"/>
    <lineage>
        <taxon>Bacteria</taxon>
        <taxon>Bacillati</taxon>
        <taxon>Bacillota</taxon>
        <taxon>Bacilli</taxon>
        <taxon>Bacillales</taxon>
        <taxon>Paenibacillaceae</taxon>
        <taxon>Paenibacillus</taxon>
    </lineage>
</organism>
<sequence>MWYFSQSKGTGFLLAVLLGVALIAGCQPAKPSTHDKAMVKPTQEQLQKVELLNQTADDMYDKVMKGDVTGGRNALQQIGEQLTQIRYEGLTTVEGMNALTETVTDAKRVFNAVRFSPIEGQVSAAKIRLAADALTHTAQPMWLQYYKILQNDLDQLDQTAKQQKKTDMQQTEQQFEQHLSVIHPSLLISSNPSDVEKLDSLTRYLSGQVRSDQDTFKQVINILPTVRQHLDKLFMKREATAYLPIVDDQNPILWILAIGSFIIAALGFAGWRLAKKDGGLVSVKKPTEGG</sequence>
<reference evidence="2 3" key="1">
    <citation type="submission" date="2019-03" db="EMBL/GenBank/DDBJ databases">
        <title>This is whole genome sequence of Paenibacillus sp MS74 strain.</title>
        <authorList>
            <person name="Trinh H.N."/>
        </authorList>
    </citation>
    <scope>NUCLEOTIDE SEQUENCE [LARGE SCALE GENOMIC DNA]</scope>
    <source>
        <strain evidence="2 3">MS74</strain>
    </source>
</reference>
<proteinExistence type="predicted"/>
<dbReference type="AlphaFoldDB" id="A0A4R5KTY1"/>
<dbReference type="RefSeq" id="WP_133225906.1">
    <property type="nucleotide sequence ID" value="NZ_SMRT01000002.1"/>
</dbReference>
<gene>
    <name evidence="2" type="ORF">E1757_05810</name>
</gene>
<feature type="transmembrane region" description="Helical" evidence="1">
    <location>
        <begin position="252"/>
        <end position="274"/>
    </location>
</feature>
<dbReference type="Pfam" id="PF09577">
    <property type="entry name" value="Spore_YpjB"/>
    <property type="match status" value="1"/>
</dbReference>
<accession>A0A4R5KTY1</accession>
<protein>
    <recommendedName>
        <fullName evidence="4">Sporulation protein YpjB</fullName>
    </recommendedName>
</protein>
<evidence type="ECO:0000256" key="1">
    <source>
        <dbReference type="SAM" id="Phobius"/>
    </source>
</evidence>
<dbReference type="OrthoDB" id="2464294at2"/>
<evidence type="ECO:0000313" key="3">
    <source>
        <dbReference type="Proteomes" id="UP000295636"/>
    </source>
</evidence>
<evidence type="ECO:0000313" key="2">
    <source>
        <dbReference type="EMBL" id="TDF99369.1"/>
    </source>
</evidence>
<comment type="caution">
    <text evidence="2">The sequence shown here is derived from an EMBL/GenBank/DDBJ whole genome shotgun (WGS) entry which is preliminary data.</text>
</comment>
<dbReference type="InterPro" id="IPR014231">
    <property type="entry name" value="Spore_YpjB"/>
</dbReference>
<name>A0A4R5KTY1_9BACL</name>